<dbReference type="RefSeq" id="WP_379086278.1">
    <property type="nucleotide sequence ID" value="NZ_JBHTJO010000001.1"/>
</dbReference>
<dbReference type="InterPro" id="IPR008183">
    <property type="entry name" value="Aldose_1/G6P_1-epimerase"/>
</dbReference>
<organism evidence="6 7">
    <name type="scientific">Methyloligella solikamskensis</name>
    <dbReference type="NCBI Taxonomy" id="1177756"/>
    <lineage>
        <taxon>Bacteria</taxon>
        <taxon>Pseudomonadati</taxon>
        <taxon>Pseudomonadota</taxon>
        <taxon>Alphaproteobacteria</taxon>
        <taxon>Hyphomicrobiales</taxon>
        <taxon>Hyphomicrobiaceae</taxon>
        <taxon>Methyloligella</taxon>
    </lineage>
</organism>
<dbReference type="Gene3D" id="2.70.98.10">
    <property type="match status" value="1"/>
</dbReference>
<evidence type="ECO:0000313" key="7">
    <source>
        <dbReference type="Proteomes" id="UP001597102"/>
    </source>
</evidence>
<comment type="caution">
    <text evidence="6">The sequence shown here is derived from an EMBL/GenBank/DDBJ whole genome shotgun (WGS) entry which is preliminary data.</text>
</comment>
<accession>A0ABW3J7L3</accession>
<proteinExistence type="inferred from homology"/>
<dbReference type="Proteomes" id="UP001597102">
    <property type="component" value="Unassembled WGS sequence"/>
</dbReference>
<evidence type="ECO:0000256" key="2">
    <source>
        <dbReference type="ARBA" id="ARBA00006206"/>
    </source>
</evidence>
<protein>
    <recommendedName>
        <fullName evidence="5">Aldose 1-epimerase</fullName>
        <ecNumber evidence="5">5.1.3.3</ecNumber>
    </recommendedName>
</protein>
<dbReference type="EC" id="5.1.3.3" evidence="5"/>
<sequence length="351" mass="38047">MLARSYGTMPDGTPVELFSLGRAPGLVAHVITYGGTIVGLDVPDRDGVDGNVVLNLASLSDYVAQEAYLCALVGRYANRIGGAAFTLDGTEYHLSDNDNGDCLHGGRVGFNRCVWQVVEWKDAPEPRLTLRHVSPDGDQGFPGTLRTEVTYTVTGGDTLAIDFRAETDRPTVLNLINHTYFNLSGPGSGDVLDHEVTIAADRFTPIDADEIPTGELRDVAGTPFDFRTPHTIGACIDDDDPQLKYASGYDHNFVLADTPRRTPQFAARCFDPRSGRVLEVHTTQPGLQLYSGNHLDGSLKAPGGAAYGPRTAVCFETQHFPDSPNRPDFPSTVLRPGQNFASRTEYRFATA</sequence>
<keyword evidence="7" id="KW-1185">Reference proteome</keyword>
<evidence type="ECO:0000256" key="4">
    <source>
        <dbReference type="ARBA" id="ARBA00023277"/>
    </source>
</evidence>
<dbReference type="PANTHER" id="PTHR10091:SF0">
    <property type="entry name" value="GALACTOSE MUTAROTASE"/>
    <property type="match status" value="1"/>
</dbReference>
<evidence type="ECO:0000313" key="6">
    <source>
        <dbReference type="EMBL" id="MFD0986337.1"/>
    </source>
</evidence>
<dbReference type="PANTHER" id="PTHR10091">
    <property type="entry name" value="ALDOSE-1-EPIMERASE"/>
    <property type="match status" value="1"/>
</dbReference>
<dbReference type="SUPFAM" id="SSF74650">
    <property type="entry name" value="Galactose mutarotase-like"/>
    <property type="match status" value="1"/>
</dbReference>
<evidence type="ECO:0000256" key="3">
    <source>
        <dbReference type="ARBA" id="ARBA00023235"/>
    </source>
</evidence>
<dbReference type="GO" id="GO:0016853">
    <property type="term" value="F:isomerase activity"/>
    <property type="evidence" value="ECO:0007669"/>
    <property type="project" value="UniProtKB-KW"/>
</dbReference>
<comment type="catalytic activity">
    <reaction evidence="5">
        <text>alpha-D-glucose = beta-D-glucose</text>
        <dbReference type="Rhea" id="RHEA:10264"/>
        <dbReference type="ChEBI" id="CHEBI:15903"/>
        <dbReference type="ChEBI" id="CHEBI:17925"/>
        <dbReference type="EC" id="5.1.3.3"/>
    </reaction>
</comment>
<dbReference type="NCBIfam" id="NF008277">
    <property type="entry name" value="PRK11055.1"/>
    <property type="match status" value="1"/>
</dbReference>
<dbReference type="InterPro" id="IPR047215">
    <property type="entry name" value="Galactose_mutarotase-like"/>
</dbReference>
<comment type="pathway">
    <text evidence="1 5">Carbohydrate metabolism; hexose metabolism.</text>
</comment>
<name>A0ABW3J7L3_9HYPH</name>
<dbReference type="InterPro" id="IPR015443">
    <property type="entry name" value="Aldose_1-epimerase"/>
</dbReference>
<dbReference type="InterPro" id="IPR011013">
    <property type="entry name" value="Gal_mutarotase_sf_dom"/>
</dbReference>
<keyword evidence="4 5" id="KW-0119">Carbohydrate metabolism</keyword>
<keyword evidence="3 5" id="KW-0413">Isomerase</keyword>
<dbReference type="PIRSF" id="PIRSF005096">
    <property type="entry name" value="GALM"/>
    <property type="match status" value="1"/>
</dbReference>
<comment type="similarity">
    <text evidence="2 5">Belongs to the aldose epimerase family.</text>
</comment>
<reference evidence="7" key="1">
    <citation type="journal article" date="2019" name="Int. J. Syst. Evol. Microbiol.">
        <title>The Global Catalogue of Microorganisms (GCM) 10K type strain sequencing project: providing services to taxonomists for standard genome sequencing and annotation.</title>
        <authorList>
            <consortium name="The Broad Institute Genomics Platform"/>
            <consortium name="The Broad Institute Genome Sequencing Center for Infectious Disease"/>
            <person name="Wu L."/>
            <person name="Ma J."/>
        </authorList>
    </citation>
    <scope>NUCLEOTIDE SEQUENCE [LARGE SCALE GENOMIC DNA]</scope>
    <source>
        <strain evidence="7">CCUG 61697</strain>
    </source>
</reference>
<dbReference type="InterPro" id="IPR014718">
    <property type="entry name" value="GH-type_carb-bd"/>
</dbReference>
<evidence type="ECO:0000256" key="5">
    <source>
        <dbReference type="PIRNR" id="PIRNR005096"/>
    </source>
</evidence>
<gene>
    <name evidence="6" type="ORF">ACFQ2F_04430</name>
</gene>
<dbReference type="CDD" id="cd09019">
    <property type="entry name" value="galactose_mutarotase_like"/>
    <property type="match status" value="1"/>
</dbReference>
<dbReference type="Pfam" id="PF01263">
    <property type="entry name" value="Aldose_epim"/>
    <property type="match status" value="1"/>
</dbReference>
<dbReference type="EMBL" id="JBHTJO010000001">
    <property type="protein sequence ID" value="MFD0986337.1"/>
    <property type="molecule type" value="Genomic_DNA"/>
</dbReference>
<evidence type="ECO:0000256" key="1">
    <source>
        <dbReference type="ARBA" id="ARBA00005028"/>
    </source>
</evidence>